<feature type="region of interest" description="Disordered" evidence="1">
    <location>
        <begin position="1"/>
        <end position="96"/>
    </location>
</feature>
<evidence type="ECO:0000256" key="1">
    <source>
        <dbReference type="SAM" id="MobiDB-lite"/>
    </source>
</evidence>
<dbReference type="Proteomes" id="UP001458880">
    <property type="component" value="Unassembled WGS sequence"/>
</dbReference>
<keyword evidence="3" id="KW-1185">Reference proteome</keyword>
<proteinExistence type="predicted"/>
<evidence type="ECO:0000313" key="3">
    <source>
        <dbReference type="Proteomes" id="UP001458880"/>
    </source>
</evidence>
<dbReference type="EMBL" id="JASPKY010000773">
    <property type="protein sequence ID" value="KAK9685506.1"/>
    <property type="molecule type" value="Genomic_DNA"/>
</dbReference>
<reference evidence="2 3" key="1">
    <citation type="journal article" date="2024" name="BMC Genomics">
        <title>De novo assembly and annotation of Popillia japonica's genome with initial clues to its potential as an invasive pest.</title>
        <authorList>
            <person name="Cucini C."/>
            <person name="Boschi S."/>
            <person name="Funari R."/>
            <person name="Cardaioli E."/>
            <person name="Iannotti N."/>
            <person name="Marturano G."/>
            <person name="Paoli F."/>
            <person name="Bruttini M."/>
            <person name="Carapelli A."/>
            <person name="Frati F."/>
            <person name="Nardi F."/>
        </authorList>
    </citation>
    <scope>NUCLEOTIDE SEQUENCE [LARGE SCALE GENOMIC DNA]</scope>
    <source>
        <strain evidence="2">DMR45628</strain>
    </source>
</reference>
<sequence>MDTFNEQMDAEEITKDETTDNELLFSGQVSPQGTIVDDLDQSSVSQESSAVERAPVSKNKRQIKHEDNVLGKVSEPLDAISRKLNTPSSSNEHNNN</sequence>
<accession>A0AAW1I8G8</accession>
<comment type="caution">
    <text evidence="2">The sequence shown here is derived from an EMBL/GenBank/DDBJ whole genome shotgun (WGS) entry which is preliminary data.</text>
</comment>
<name>A0AAW1I8G8_POPJA</name>
<protein>
    <submittedName>
        <fullName evidence="2">Uncharacterized protein</fullName>
    </submittedName>
</protein>
<organism evidence="2 3">
    <name type="scientific">Popillia japonica</name>
    <name type="common">Japanese beetle</name>
    <dbReference type="NCBI Taxonomy" id="7064"/>
    <lineage>
        <taxon>Eukaryota</taxon>
        <taxon>Metazoa</taxon>
        <taxon>Ecdysozoa</taxon>
        <taxon>Arthropoda</taxon>
        <taxon>Hexapoda</taxon>
        <taxon>Insecta</taxon>
        <taxon>Pterygota</taxon>
        <taxon>Neoptera</taxon>
        <taxon>Endopterygota</taxon>
        <taxon>Coleoptera</taxon>
        <taxon>Polyphaga</taxon>
        <taxon>Scarabaeiformia</taxon>
        <taxon>Scarabaeidae</taxon>
        <taxon>Rutelinae</taxon>
        <taxon>Popillia</taxon>
    </lineage>
</organism>
<dbReference type="AlphaFoldDB" id="A0AAW1I8G8"/>
<evidence type="ECO:0000313" key="2">
    <source>
        <dbReference type="EMBL" id="KAK9685506.1"/>
    </source>
</evidence>
<gene>
    <name evidence="2" type="ORF">QE152_g37992</name>
</gene>
<feature type="compositionally biased region" description="Polar residues" evidence="1">
    <location>
        <begin position="83"/>
        <end position="96"/>
    </location>
</feature>
<feature type="compositionally biased region" description="Low complexity" evidence="1">
    <location>
        <begin position="41"/>
        <end position="54"/>
    </location>
</feature>